<evidence type="ECO:0000256" key="1">
    <source>
        <dbReference type="ARBA" id="ARBA00001964"/>
    </source>
</evidence>
<comment type="subunit">
    <text evidence="3">Homodimer. Part of the 2-oxoglutarate dehydrogenase (OGDH) complex composed of E1 (2-oxoglutarate dehydrogenase), E2 (dihydrolipoamide succinyltransferase) and E3 (dihydrolipoamide dehydrogenase); the complex contains multiple copies of the three enzymatic components (E1, E2 and E3).</text>
</comment>
<keyword evidence="5" id="KW-0560">Oxidoreductase</keyword>
<comment type="caution">
    <text evidence="9">The sequence shown here is derived from an EMBL/GenBank/DDBJ whole genome shotgun (WGS) entry which is preliminary data.</text>
</comment>
<keyword evidence="10" id="KW-1185">Reference proteome</keyword>
<evidence type="ECO:0000256" key="6">
    <source>
        <dbReference type="ARBA" id="ARBA00023052"/>
    </source>
</evidence>
<dbReference type="PANTHER" id="PTHR43257:SF2">
    <property type="entry name" value="PYRUVATE DEHYDROGENASE E1 COMPONENT SUBUNIT BETA"/>
    <property type="match status" value="1"/>
</dbReference>
<evidence type="ECO:0000313" key="10">
    <source>
        <dbReference type="Proteomes" id="UP000777935"/>
    </source>
</evidence>
<dbReference type="CDD" id="cd02000">
    <property type="entry name" value="TPP_E1_PDC_ADC_BCADC"/>
    <property type="match status" value="1"/>
</dbReference>
<evidence type="ECO:0000259" key="8">
    <source>
        <dbReference type="SMART" id="SM00861"/>
    </source>
</evidence>
<evidence type="ECO:0000256" key="3">
    <source>
        <dbReference type="ARBA" id="ARBA00011301"/>
    </source>
</evidence>
<dbReference type="RefSeq" id="WP_174139793.1">
    <property type="nucleotide sequence ID" value="NZ_JABUFE010000015.1"/>
</dbReference>
<dbReference type="Pfam" id="PF00676">
    <property type="entry name" value="E1_dh"/>
    <property type="match status" value="2"/>
</dbReference>
<dbReference type="PANTHER" id="PTHR43257">
    <property type="entry name" value="PYRUVATE DEHYDROGENASE E1 COMPONENT BETA SUBUNIT"/>
    <property type="match status" value="1"/>
</dbReference>
<dbReference type="SUPFAM" id="SSF52518">
    <property type="entry name" value="Thiamin diphosphate-binding fold (THDP-binding)"/>
    <property type="match status" value="2"/>
</dbReference>
<dbReference type="InterPro" id="IPR009014">
    <property type="entry name" value="Transketo_C/PFOR_II"/>
</dbReference>
<dbReference type="Gene3D" id="3.40.50.920">
    <property type="match status" value="1"/>
</dbReference>
<evidence type="ECO:0000313" key="9">
    <source>
        <dbReference type="EMBL" id="NSX56639.1"/>
    </source>
</evidence>
<dbReference type="Pfam" id="PF02779">
    <property type="entry name" value="Transket_pyr"/>
    <property type="match status" value="1"/>
</dbReference>
<comment type="cofactor">
    <cofactor evidence="1">
        <name>thiamine diphosphate</name>
        <dbReference type="ChEBI" id="CHEBI:58937"/>
    </cofactor>
</comment>
<feature type="domain" description="Transketolase-like pyrimidine-binding" evidence="8">
    <location>
        <begin position="472"/>
        <end position="645"/>
    </location>
</feature>
<evidence type="ECO:0000256" key="5">
    <source>
        <dbReference type="ARBA" id="ARBA00023002"/>
    </source>
</evidence>
<dbReference type="Gene3D" id="3.40.50.970">
    <property type="match status" value="2"/>
</dbReference>
<protein>
    <recommendedName>
        <fullName evidence="4">2-oxoglutarate dehydrogenase E1 component</fullName>
    </recommendedName>
    <alternativeName>
        <fullName evidence="7">Alpha-ketoglutarate dehydrogenase</fullName>
    </alternativeName>
</protein>
<gene>
    <name evidence="9" type="ORF">HRQ87_17775</name>
</gene>
<reference evidence="9 10" key="1">
    <citation type="submission" date="2020-06" db="EMBL/GenBank/DDBJ databases">
        <title>Sulfitobacter algicola sp. nov., isolated from green algae.</title>
        <authorList>
            <person name="Wang C."/>
        </authorList>
    </citation>
    <scope>NUCLEOTIDE SEQUENCE [LARGE SCALE GENOMIC DNA]</scope>
    <source>
        <strain evidence="9 10">1151</strain>
    </source>
</reference>
<dbReference type="InterPro" id="IPR029061">
    <property type="entry name" value="THDP-binding"/>
</dbReference>
<keyword evidence="6" id="KW-0786">Thiamine pyrophosphate</keyword>
<dbReference type="InterPro" id="IPR005475">
    <property type="entry name" value="Transketolase-like_Pyr-bd"/>
</dbReference>
<dbReference type="EMBL" id="JABUFE010000015">
    <property type="protein sequence ID" value="NSX56639.1"/>
    <property type="molecule type" value="Genomic_DNA"/>
</dbReference>
<evidence type="ECO:0000256" key="4">
    <source>
        <dbReference type="ARBA" id="ARBA00013321"/>
    </source>
</evidence>
<proteinExistence type="predicted"/>
<dbReference type="SUPFAM" id="SSF52922">
    <property type="entry name" value="TK C-terminal domain-like"/>
    <property type="match status" value="1"/>
</dbReference>
<dbReference type="SMART" id="SM00861">
    <property type="entry name" value="Transket_pyr"/>
    <property type="match status" value="1"/>
</dbReference>
<dbReference type="InterPro" id="IPR033248">
    <property type="entry name" value="Transketolase_C"/>
</dbReference>
<dbReference type="InterPro" id="IPR001017">
    <property type="entry name" value="DH_E1"/>
</dbReference>
<organism evidence="9 10">
    <name type="scientific">Parasulfitobacter algicola</name>
    <dbReference type="NCBI Taxonomy" id="2614809"/>
    <lineage>
        <taxon>Bacteria</taxon>
        <taxon>Pseudomonadati</taxon>
        <taxon>Pseudomonadota</taxon>
        <taxon>Alphaproteobacteria</taxon>
        <taxon>Rhodobacterales</taxon>
        <taxon>Roseobacteraceae</taxon>
        <taxon>Parasulfitobacter</taxon>
    </lineage>
</organism>
<evidence type="ECO:0000256" key="7">
    <source>
        <dbReference type="ARBA" id="ARBA00030680"/>
    </source>
</evidence>
<dbReference type="Pfam" id="PF02780">
    <property type="entry name" value="Transketolase_C"/>
    <property type="match status" value="1"/>
</dbReference>
<name>A0ABX2IUQ1_9RHOB</name>
<dbReference type="Proteomes" id="UP000777935">
    <property type="component" value="Unassembled WGS sequence"/>
</dbReference>
<sequence length="816" mass="88581">MPKQLLIDPAQVLRSGDVTFRPIPVHSYDIPFATERQARGDVALKNVLRHMMIVREFETMLSSFKSTGAYQDTQYTYKGPAHLSIGQEGAAVGAALALAPEDHIFGSHRSHGEFIAKGLSALMAMDADTITQMMNRHDGGKLRDTVSKAIGTDNLAENFLLFGLLAEIFMRSNGFNGGMGGSMHAFFAPIGAYPNNAIVGASAGIATGAALRKKLANAPGICVANAGDGSTGCGPVWEAMNFAAMGQYDRLWEDKRKGAPPILFFFNNNFYAMGGQTSGETMAWDRLSRIGAGIDPRQMHAETVDGTNPLAVADAVRRKREVLLRGDGPALLDVECYRISGHSTTDTNAYRSRGELKLWEPYDPITQFAAKMTDAGVLTDADVQTLRDQVADQICTIVRAVVDPNVAPPIDIHSDPTLIGDLMFSNTHIPQPDTPTDLTQPVEKSAALRTLDRKARFGLDEGGAPLSPMRTLTLRDGLTEAILHHMTHDDSLIAYGEECREWGGAFGVYRGLADILPHHRLFNAPISEAAIVATAVGYALGGGRALVELMYGDFIGRAGDEIFNQMAKWQSMSAGHLKVPVVLRASVGSKYGAQHSQDWSALIAHIPGLKVVYPATPYDAKGLMAAALSSNDPVIFFESQRLYDQTEMFQAVPKDYYRLPIGQPDVKRTGDDLTVLTFGPSLYQAIKAADELADTHGLETEVIDARSLVPFDYDTVLTSVKKTGHLMIVTEACERGSFAMTVAANVTRFGFADLKAPPRVLGSPNWIVPGADMEGTYFPQAHDIVDVVTAELFTAKKTNWRGVRCWDDLDLARRGL</sequence>
<evidence type="ECO:0000256" key="2">
    <source>
        <dbReference type="ARBA" id="ARBA00003906"/>
    </source>
</evidence>
<comment type="function">
    <text evidence="2">E1 component of the 2-oxoglutarate dehydrogenase (OGDH) complex which catalyzes the decarboxylation of 2-oxoglutarate, the first step in the conversion of 2-oxoglutarate to succinyl-CoA and CO(2).</text>
</comment>
<accession>A0ABX2IUQ1</accession>